<dbReference type="PROSITE" id="PS00675">
    <property type="entry name" value="SIGMA54_INTERACT_1"/>
    <property type="match status" value="1"/>
</dbReference>
<keyword evidence="2" id="KW-0058">Aromatic hydrocarbons catabolism</keyword>
<dbReference type="Gene3D" id="1.10.10.60">
    <property type="entry name" value="Homeodomain-like"/>
    <property type="match status" value="1"/>
</dbReference>
<feature type="domain" description="PAS" evidence="11">
    <location>
        <begin position="240"/>
        <end position="286"/>
    </location>
</feature>
<dbReference type="SMART" id="SM00091">
    <property type="entry name" value="PAS"/>
    <property type="match status" value="2"/>
</dbReference>
<keyword evidence="3" id="KW-0067">ATP-binding</keyword>
<dbReference type="InterPro" id="IPR030828">
    <property type="entry name" value="HTH_TyrR"/>
</dbReference>
<dbReference type="InterPro" id="IPR025662">
    <property type="entry name" value="Sigma_54_int_dom_ATP-bd_1"/>
</dbReference>
<proteinExistence type="predicted"/>
<dbReference type="SUPFAM" id="SSF52540">
    <property type="entry name" value="P-loop containing nucleoside triphosphate hydrolases"/>
    <property type="match status" value="1"/>
</dbReference>
<evidence type="ECO:0000256" key="9">
    <source>
        <dbReference type="SAM" id="Coils"/>
    </source>
</evidence>
<dbReference type="InterPro" id="IPR000700">
    <property type="entry name" value="PAS-assoc_C"/>
</dbReference>
<dbReference type="InterPro" id="IPR025943">
    <property type="entry name" value="Sigma_54_int_dom_ATP-bd_2"/>
</dbReference>
<dbReference type="SUPFAM" id="SSF54631">
    <property type="entry name" value="CBS-domain pair"/>
    <property type="match status" value="1"/>
</dbReference>
<dbReference type="CDD" id="cd00130">
    <property type="entry name" value="PAS"/>
    <property type="match status" value="1"/>
</dbReference>
<evidence type="ECO:0000313" key="15">
    <source>
        <dbReference type="Proteomes" id="UP000000378"/>
    </source>
</evidence>
<accession>D7CJV5</accession>
<dbReference type="InterPro" id="IPR000014">
    <property type="entry name" value="PAS"/>
</dbReference>
<evidence type="ECO:0000256" key="5">
    <source>
        <dbReference type="ARBA" id="ARBA00023125"/>
    </source>
</evidence>
<dbReference type="Gene3D" id="3.40.50.300">
    <property type="entry name" value="P-loop containing nucleotide triphosphate hydrolases"/>
    <property type="match status" value="1"/>
</dbReference>
<dbReference type="PANTHER" id="PTHR32071">
    <property type="entry name" value="TRANSCRIPTIONAL REGULATORY PROTEIN"/>
    <property type="match status" value="1"/>
</dbReference>
<dbReference type="PROSITE" id="PS00676">
    <property type="entry name" value="SIGMA54_INTERACT_2"/>
    <property type="match status" value="1"/>
</dbReference>
<keyword evidence="1" id="KW-0547">Nucleotide-binding</keyword>
<evidence type="ECO:0000256" key="7">
    <source>
        <dbReference type="ARBA" id="ARBA00029500"/>
    </source>
</evidence>
<dbReference type="InterPro" id="IPR002078">
    <property type="entry name" value="Sigma_54_int"/>
</dbReference>
<dbReference type="RefSeq" id="WP_013174471.1">
    <property type="nucleotide sequence ID" value="NC_014220.1"/>
</dbReference>
<feature type="domain" description="PAC" evidence="12">
    <location>
        <begin position="307"/>
        <end position="359"/>
    </location>
</feature>
<dbReference type="Proteomes" id="UP000000378">
    <property type="component" value="Chromosome"/>
</dbReference>
<dbReference type="eggNOG" id="COG3290">
    <property type="taxonomic scope" value="Bacteria"/>
</dbReference>
<dbReference type="GO" id="GO:0006355">
    <property type="term" value="P:regulation of DNA-templated transcription"/>
    <property type="evidence" value="ECO:0007669"/>
    <property type="project" value="InterPro"/>
</dbReference>
<keyword evidence="6" id="KW-0804">Transcription</keyword>
<keyword evidence="15" id="KW-1185">Reference proteome</keyword>
<dbReference type="InterPro" id="IPR046342">
    <property type="entry name" value="CBS_dom_sf"/>
</dbReference>
<reference evidence="14 15" key="2">
    <citation type="journal article" date="2010" name="Stand. Genomic Sci.">
        <title>Complete genome sequence of Syntrophothermus lipocalidus type strain (TGB-C1).</title>
        <authorList>
            <person name="Djao O.D."/>
            <person name="Zhang X."/>
            <person name="Lucas S."/>
            <person name="Lapidus A."/>
            <person name="Del Rio T.G."/>
            <person name="Nolan M."/>
            <person name="Tice H."/>
            <person name="Cheng J.F."/>
            <person name="Han C."/>
            <person name="Tapia R."/>
            <person name="Goodwin L."/>
            <person name="Pitluck S."/>
            <person name="Liolios K."/>
            <person name="Ivanova N."/>
            <person name="Mavromatis K."/>
            <person name="Mikhailova N."/>
            <person name="Ovchinnikova G."/>
            <person name="Pati A."/>
            <person name="Brambilla E."/>
            <person name="Chen A."/>
            <person name="Palaniappan K."/>
            <person name="Land M."/>
            <person name="Hauser L."/>
            <person name="Chang Y.J."/>
            <person name="Jeffries C.D."/>
            <person name="Rohde M."/>
            <person name="Sikorski J."/>
            <person name="Spring S."/>
            <person name="Goker M."/>
            <person name="Detter J.C."/>
            <person name="Woyke T."/>
            <person name="Bristow J."/>
            <person name="Eisen J.A."/>
            <person name="Markowitz V."/>
            <person name="Hugenholtz P."/>
            <person name="Kyrpides N.C."/>
            <person name="Klenk H.P."/>
        </authorList>
    </citation>
    <scope>NUCLEOTIDE SEQUENCE [LARGE SCALE GENOMIC DNA]</scope>
    <source>
        <strain evidence="15">DSM 12680 / TGB-C1</strain>
    </source>
</reference>
<dbReference type="InterPro" id="IPR003593">
    <property type="entry name" value="AAA+_ATPase"/>
</dbReference>
<dbReference type="InterPro" id="IPR058031">
    <property type="entry name" value="AAA_lid_NorR"/>
</dbReference>
<evidence type="ECO:0000256" key="6">
    <source>
        <dbReference type="ARBA" id="ARBA00023163"/>
    </source>
</evidence>
<keyword evidence="5" id="KW-0238">DNA-binding</keyword>
<dbReference type="NCBIfam" id="TIGR00229">
    <property type="entry name" value="sensory_box"/>
    <property type="match status" value="2"/>
</dbReference>
<dbReference type="SMART" id="SM00116">
    <property type="entry name" value="CBS"/>
    <property type="match status" value="2"/>
</dbReference>
<sequence>MRLEDIMTPNPVLLHPEMPVSEAAKVFVEHGIDGAPVVDERRRVIGLLTKSHILRLVSQEQDMSIPVSEVMTRRVLVGHPRDELSQYFRTTVKRIPVVREDEIVGIVTNSDFLEAFFDSYYRMSTELKAVINATHNVIIAVNEKGIIKLINQAAEKALQVTAEEALGRHVAEIIPNTGLLEVLKEGKTQTAQKIWLNSRCFISNRTPIWKGETLIGAVAVLQDVSELEAVSQELQFVKDLNEVLNAIIESSFDGLFITDRNGYILRANQALERITGFEPGTLVGQNIEVLVKKGIVAQEAASLGISTDQPCTSMQTTPEGKAILWTGSPVFDEDGRVTRIVYNVRDMTELTRLEQKLEQARSLSQHYESQLKTLKLQYVGSDRLVVGSAAMRKLIEMVVRVGQVDSTVLITGESGTGKELIAETIHNNSRRREGPFIKVNCGAIPEHLLESELFGYEAGAFTGARREGKAGYFEMADGGTLFLDEIGELPLNLQVKLLRVLQSKEVTRVGSTRPTRVDARILAGTNRNLEEMVQNKQFREDLYYRLNVIPLYVPPLRERKEEIPLLVVHFVKLINQKYEMNKRFSPEAIEVLMKYDWPGNVRELENLVERLLVTCSGDIVKVEDLPPQFGGGTTGAAEVRVSGILPLKDAVESVERQILEKAYAEYRTTRQIASKLRVDASTIVRKAAKYGLINKLN</sequence>
<dbReference type="CDD" id="cd00009">
    <property type="entry name" value="AAA"/>
    <property type="match status" value="1"/>
</dbReference>
<dbReference type="InterPro" id="IPR000644">
    <property type="entry name" value="CBS_dom"/>
</dbReference>
<dbReference type="SMART" id="SM00382">
    <property type="entry name" value="AAA"/>
    <property type="match status" value="1"/>
</dbReference>
<protein>
    <recommendedName>
        <fullName evidence="7">HTH-type transcriptional regulatory protein TyrR</fullName>
    </recommendedName>
</protein>
<keyword evidence="9" id="KW-0175">Coiled coil</keyword>
<evidence type="ECO:0000259" key="10">
    <source>
        <dbReference type="PROSITE" id="PS50045"/>
    </source>
</evidence>
<dbReference type="InterPro" id="IPR013767">
    <property type="entry name" value="PAS_fold"/>
</dbReference>
<dbReference type="KEGG" id="slp:Slip_0282"/>
<dbReference type="SUPFAM" id="SSF46689">
    <property type="entry name" value="Homeodomain-like"/>
    <property type="match status" value="1"/>
</dbReference>
<dbReference type="Gene3D" id="3.30.450.20">
    <property type="entry name" value="PAS domain"/>
    <property type="match status" value="2"/>
</dbReference>
<dbReference type="Pfam" id="PF00571">
    <property type="entry name" value="CBS"/>
    <property type="match status" value="2"/>
</dbReference>
<dbReference type="Gene3D" id="1.10.8.60">
    <property type="match status" value="1"/>
</dbReference>
<dbReference type="OrthoDB" id="9803970at2"/>
<dbReference type="EMBL" id="CP002048">
    <property type="protein sequence ID" value="ADI01069.1"/>
    <property type="molecule type" value="Genomic_DNA"/>
</dbReference>
<dbReference type="Pfam" id="PF18024">
    <property type="entry name" value="HTH_50"/>
    <property type="match status" value="1"/>
</dbReference>
<dbReference type="Pfam" id="PF13426">
    <property type="entry name" value="PAS_9"/>
    <property type="match status" value="1"/>
</dbReference>
<name>D7CJV5_SYNLT</name>
<dbReference type="eggNOG" id="COG3829">
    <property type="taxonomic scope" value="Bacteria"/>
</dbReference>
<dbReference type="NCBIfam" id="TIGR04381">
    <property type="entry name" value="HTH_TypR"/>
    <property type="match status" value="1"/>
</dbReference>
<gene>
    <name evidence="14" type="ordered locus">Slip_0282</name>
</gene>
<dbReference type="PROSITE" id="PS50112">
    <property type="entry name" value="PAS"/>
    <property type="match status" value="2"/>
</dbReference>
<dbReference type="InterPro" id="IPR027417">
    <property type="entry name" value="P-loop_NTPase"/>
</dbReference>
<dbReference type="PROSITE" id="PS50113">
    <property type="entry name" value="PAC"/>
    <property type="match status" value="1"/>
</dbReference>
<feature type="coiled-coil region" evidence="9">
    <location>
        <begin position="350"/>
        <end position="377"/>
    </location>
</feature>
<dbReference type="AlphaFoldDB" id="D7CJV5"/>
<feature type="domain" description="CBS" evidence="13">
    <location>
        <begin position="7"/>
        <end position="63"/>
    </location>
</feature>
<dbReference type="HOGENOM" id="CLU_000445_8_1_9"/>
<dbReference type="GO" id="GO:0005524">
    <property type="term" value="F:ATP binding"/>
    <property type="evidence" value="ECO:0007669"/>
    <property type="project" value="UniProtKB-KW"/>
</dbReference>
<keyword evidence="8" id="KW-0129">CBS domain</keyword>
<dbReference type="PANTHER" id="PTHR32071:SF57">
    <property type="entry name" value="C4-DICARBOXYLATE TRANSPORT TRANSCRIPTIONAL REGULATORY PROTEIN DCTD"/>
    <property type="match status" value="1"/>
</dbReference>
<evidence type="ECO:0000313" key="14">
    <source>
        <dbReference type="EMBL" id="ADI01069.1"/>
    </source>
</evidence>
<dbReference type="PROSITE" id="PS50045">
    <property type="entry name" value="SIGMA54_INTERACT_4"/>
    <property type="match status" value="1"/>
</dbReference>
<dbReference type="Gene3D" id="3.10.580.10">
    <property type="entry name" value="CBS-domain"/>
    <property type="match status" value="1"/>
</dbReference>
<dbReference type="PROSITE" id="PS51371">
    <property type="entry name" value="CBS"/>
    <property type="match status" value="1"/>
</dbReference>
<evidence type="ECO:0000259" key="13">
    <source>
        <dbReference type="PROSITE" id="PS51371"/>
    </source>
</evidence>
<dbReference type="FunFam" id="3.40.50.300:FF:000006">
    <property type="entry name" value="DNA-binding transcriptional regulator NtrC"/>
    <property type="match status" value="1"/>
</dbReference>
<dbReference type="Pfam" id="PF00989">
    <property type="entry name" value="PAS"/>
    <property type="match status" value="1"/>
</dbReference>
<feature type="domain" description="Sigma-54 factor interaction" evidence="10">
    <location>
        <begin position="384"/>
        <end position="613"/>
    </location>
</feature>
<dbReference type="GO" id="GO:0003677">
    <property type="term" value="F:DNA binding"/>
    <property type="evidence" value="ECO:0007669"/>
    <property type="project" value="UniProtKB-KW"/>
</dbReference>
<keyword evidence="4" id="KW-0805">Transcription regulation</keyword>
<dbReference type="Pfam" id="PF00158">
    <property type="entry name" value="Sigma54_activat"/>
    <property type="match status" value="1"/>
</dbReference>
<evidence type="ECO:0000256" key="2">
    <source>
        <dbReference type="ARBA" id="ARBA00022797"/>
    </source>
</evidence>
<dbReference type="SUPFAM" id="SSF55785">
    <property type="entry name" value="PYP-like sensor domain (PAS domain)"/>
    <property type="match status" value="2"/>
</dbReference>
<dbReference type="Pfam" id="PF25601">
    <property type="entry name" value="AAA_lid_14"/>
    <property type="match status" value="1"/>
</dbReference>
<organism evidence="14 15">
    <name type="scientific">Syntrophothermus lipocalidus (strain DSM 12680 / TGB-C1)</name>
    <dbReference type="NCBI Taxonomy" id="643648"/>
    <lineage>
        <taxon>Bacteria</taxon>
        <taxon>Bacillati</taxon>
        <taxon>Bacillota</taxon>
        <taxon>Clostridia</taxon>
        <taxon>Eubacteriales</taxon>
        <taxon>Syntrophomonadaceae</taxon>
        <taxon>Syntrophothermus</taxon>
    </lineage>
</organism>
<evidence type="ECO:0000256" key="8">
    <source>
        <dbReference type="PROSITE-ProRule" id="PRU00703"/>
    </source>
</evidence>
<dbReference type="InterPro" id="IPR009057">
    <property type="entry name" value="Homeodomain-like_sf"/>
</dbReference>
<dbReference type="PROSITE" id="PS00688">
    <property type="entry name" value="SIGMA54_INTERACT_3"/>
    <property type="match status" value="1"/>
</dbReference>
<dbReference type="InterPro" id="IPR035965">
    <property type="entry name" value="PAS-like_dom_sf"/>
</dbReference>
<dbReference type="STRING" id="643648.Slip_0282"/>
<evidence type="ECO:0000259" key="12">
    <source>
        <dbReference type="PROSITE" id="PS50113"/>
    </source>
</evidence>
<reference evidence="15" key="1">
    <citation type="journal article" date="2010" name="Stand. Genomic Sci.">
        <title>Complete genome sequence of Syntrophothermus lipocalidus type strain (TGB-C1T).</title>
        <authorList>
            <consortium name="US DOE Joint Genome Institute (JGI-PGF)"/>
            <person name="Djao O."/>
            <person name="Zhang X."/>
            <person name="Lucas S."/>
            <person name="Lapidus A."/>
            <person name="Glavina Del Rio T."/>
            <person name="Nolan M."/>
            <person name="Tice H."/>
            <person name="Cheng J."/>
            <person name="Han C."/>
            <person name="Tapia R."/>
            <person name="Goodwin L."/>
            <person name="Pitluck S."/>
            <person name="Liolios K."/>
            <person name="Ivanova N."/>
            <person name="Mavromatis K."/>
            <person name="Mikhailova N."/>
            <person name="Ovchinnikova G."/>
            <person name="Pati A."/>
            <person name="Brambilla E."/>
            <person name="Chen A."/>
            <person name="Palaniappan K."/>
            <person name="Land M."/>
            <person name="Hauser L."/>
            <person name="Chang Y."/>
            <person name="Jeffries C."/>
            <person name="Rohde M."/>
            <person name="Sikorski J."/>
            <person name="Spring S."/>
            <person name="Goker M."/>
            <person name="Detter J."/>
            <person name="Woyke T."/>
            <person name="Bristow J."/>
            <person name="Eisen J."/>
            <person name="Markowitz V."/>
            <person name="Hugenholtz P."/>
            <person name="Kyrpides N."/>
            <person name="Klenk H."/>
        </authorList>
    </citation>
    <scope>NUCLEOTIDE SEQUENCE [LARGE SCALE GENOMIC DNA]</scope>
    <source>
        <strain evidence="15">DSM 12680 / TGB-C1</strain>
    </source>
</reference>
<dbReference type="InterPro" id="IPR025944">
    <property type="entry name" value="Sigma_54_int_dom_CS"/>
</dbReference>
<evidence type="ECO:0000256" key="4">
    <source>
        <dbReference type="ARBA" id="ARBA00023015"/>
    </source>
</evidence>
<evidence type="ECO:0000259" key="11">
    <source>
        <dbReference type="PROSITE" id="PS50112"/>
    </source>
</evidence>
<evidence type="ECO:0000256" key="3">
    <source>
        <dbReference type="ARBA" id="ARBA00022840"/>
    </source>
</evidence>
<evidence type="ECO:0000256" key="1">
    <source>
        <dbReference type="ARBA" id="ARBA00022741"/>
    </source>
</evidence>
<feature type="domain" description="PAS" evidence="11">
    <location>
        <begin position="123"/>
        <end position="174"/>
    </location>
</feature>